<dbReference type="PANTHER" id="PTHR32308">
    <property type="entry name" value="LYASE BETA SUBUNIT, PUTATIVE (AFU_ORTHOLOGUE AFUA_4G13030)-RELATED"/>
    <property type="match status" value="1"/>
</dbReference>
<dbReference type="Pfam" id="PF03328">
    <property type="entry name" value="HpcH_HpaI"/>
    <property type="match status" value="1"/>
</dbReference>
<evidence type="ECO:0000259" key="6">
    <source>
        <dbReference type="Pfam" id="PF03328"/>
    </source>
</evidence>
<dbReference type="InterPro" id="IPR011206">
    <property type="entry name" value="Citrate_lyase_beta/mcl1/mcl2"/>
</dbReference>
<dbReference type="PANTHER" id="PTHR32308:SF10">
    <property type="entry name" value="CITRATE LYASE SUBUNIT BETA"/>
    <property type="match status" value="1"/>
</dbReference>
<keyword evidence="7" id="KW-0456">Lyase</keyword>
<dbReference type="InterPro" id="IPR040442">
    <property type="entry name" value="Pyrv_kinase-like_dom_sf"/>
</dbReference>
<dbReference type="EMBL" id="CACRUA010000007">
    <property type="protein sequence ID" value="VYT87275.1"/>
    <property type="molecule type" value="Genomic_DNA"/>
</dbReference>
<dbReference type="InterPro" id="IPR005000">
    <property type="entry name" value="Aldolase/citrate-lyase_domain"/>
</dbReference>
<feature type="binding site" evidence="4">
    <location>
        <position position="144"/>
    </location>
    <ligand>
        <name>substrate</name>
    </ligand>
</feature>
<evidence type="ECO:0000313" key="7">
    <source>
        <dbReference type="EMBL" id="VYT87275.1"/>
    </source>
</evidence>
<sequence>MENSIKVDAGKTGKRSGLKRTSLYASASSPVNMIQAAFYEEDCLVYDLEDSVSAAEKDSARFLVCNALRYHRPKDKYVVVRVNGIYSEYIEEDLEAVVRARPDAIRIPKVEYGKEVKSIASRISEIEKKAGIEEGSIKLWCNIESYMGVLNAREIAMADPRVEAMALGAEDFTASMGALRTRTGMEVFYARNAVLLACREAGIDALDIVFSNINDMEGLKEDAALSRNLGFDGKTVIHPRQIEAVNACFAPSEKEVRYAVRVLQTLEEGSRMGKGVITLDGSMLDKPMELRARATLEKARAAGMNAGGGYFD</sequence>
<accession>A0A6N3A4S7</accession>
<dbReference type="SUPFAM" id="SSF51621">
    <property type="entry name" value="Phosphoenolpyruvate/pyruvate domain"/>
    <property type="match status" value="1"/>
</dbReference>
<dbReference type="GO" id="GO:0006107">
    <property type="term" value="P:oxaloacetate metabolic process"/>
    <property type="evidence" value="ECO:0007669"/>
    <property type="project" value="TreeGrafter"/>
</dbReference>
<dbReference type="RefSeq" id="WP_021643118.1">
    <property type="nucleotide sequence ID" value="NZ_CACRUA010000007.1"/>
</dbReference>
<dbReference type="GO" id="GO:0008815">
    <property type="term" value="F:citrate (pro-3S)-lyase activity"/>
    <property type="evidence" value="ECO:0007669"/>
    <property type="project" value="UniProtKB-EC"/>
</dbReference>
<dbReference type="EC" id="4.1.3.6" evidence="7"/>
<feature type="binding site" evidence="5">
    <location>
        <position position="144"/>
    </location>
    <ligand>
        <name>Mg(2+)</name>
        <dbReference type="ChEBI" id="CHEBI:18420"/>
    </ligand>
</feature>
<gene>
    <name evidence="7" type="primary">citE_1</name>
    <name evidence="7" type="ORF">CSLFYP84_00793</name>
</gene>
<name>A0A6N3A4S7_CLOSY</name>
<feature type="binding site" evidence="5">
    <location>
        <position position="171"/>
    </location>
    <ligand>
        <name>Mg(2+)</name>
        <dbReference type="ChEBI" id="CHEBI:18420"/>
    </ligand>
</feature>
<protein>
    <submittedName>
        <fullName evidence="7">Citrate lyase subunit beta</fullName>
        <ecNumber evidence="7">4.1.3.6</ecNumber>
    </submittedName>
</protein>
<dbReference type="InterPro" id="IPR015813">
    <property type="entry name" value="Pyrv/PenolPyrv_kinase-like_dom"/>
</dbReference>
<dbReference type="GO" id="GO:0000287">
    <property type="term" value="F:magnesium ion binding"/>
    <property type="evidence" value="ECO:0007669"/>
    <property type="project" value="TreeGrafter"/>
</dbReference>
<evidence type="ECO:0000256" key="3">
    <source>
        <dbReference type="ARBA" id="ARBA00022842"/>
    </source>
</evidence>
<proteinExistence type="predicted"/>
<organism evidence="7">
    <name type="scientific">Clostridium symbiosum</name>
    <name type="common">Bacteroides symbiosus</name>
    <dbReference type="NCBI Taxonomy" id="1512"/>
    <lineage>
        <taxon>Bacteria</taxon>
        <taxon>Bacillati</taxon>
        <taxon>Bacillota</taxon>
        <taxon>Clostridia</taxon>
        <taxon>Lachnospirales</taxon>
        <taxon>Lachnospiraceae</taxon>
        <taxon>Otoolea</taxon>
    </lineage>
</organism>
<reference evidence="7" key="1">
    <citation type="submission" date="2019-11" db="EMBL/GenBank/DDBJ databases">
        <authorList>
            <person name="Feng L."/>
        </authorList>
    </citation>
    <scope>NUCLEOTIDE SEQUENCE</scope>
    <source>
        <strain evidence="7">CsymbiosumLFYP84</strain>
    </source>
</reference>
<evidence type="ECO:0000256" key="1">
    <source>
        <dbReference type="ARBA" id="ARBA00001946"/>
    </source>
</evidence>
<keyword evidence="3 5" id="KW-0460">Magnesium</keyword>
<dbReference type="AlphaFoldDB" id="A0A6N3A4S7"/>
<dbReference type="PIRSF" id="PIRSF015582">
    <property type="entry name" value="Cit_lyase_B"/>
    <property type="match status" value="1"/>
</dbReference>
<keyword evidence="2 5" id="KW-0479">Metal-binding</keyword>
<feature type="domain" description="HpcH/HpaI aldolase/citrate lyase" evidence="6">
    <location>
        <begin position="20"/>
        <end position="239"/>
    </location>
</feature>
<evidence type="ECO:0000256" key="2">
    <source>
        <dbReference type="ARBA" id="ARBA00022723"/>
    </source>
</evidence>
<evidence type="ECO:0000256" key="5">
    <source>
        <dbReference type="PIRSR" id="PIRSR015582-2"/>
    </source>
</evidence>
<evidence type="ECO:0000256" key="4">
    <source>
        <dbReference type="PIRSR" id="PIRSR015582-1"/>
    </source>
</evidence>
<comment type="cofactor">
    <cofactor evidence="1">
        <name>Mg(2+)</name>
        <dbReference type="ChEBI" id="CHEBI:18420"/>
    </cofactor>
</comment>
<feature type="binding site" evidence="4">
    <location>
        <position position="81"/>
    </location>
    <ligand>
        <name>substrate</name>
    </ligand>
</feature>
<dbReference type="Gene3D" id="3.20.20.60">
    <property type="entry name" value="Phosphoenolpyruvate-binding domains"/>
    <property type="match status" value="1"/>
</dbReference>